<proteinExistence type="predicted"/>
<organism evidence="2 3">
    <name type="scientific">Microtetraspora fusca</name>
    <dbReference type="NCBI Taxonomy" id="1997"/>
    <lineage>
        <taxon>Bacteria</taxon>
        <taxon>Bacillati</taxon>
        <taxon>Actinomycetota</taxon>
        <taxon>Actinomycetes</taxon>
        <taxon>Streptosporangiales</taxon>
        <taxon>Streptosporangiaceae</taxon>
        <taxon>Microtetraspora</taxon>
    </lineage>
</organism>
<feature type="compositionally biased region" description="Polar residues" evidence="1">
    <location>
        <begin position="537"/>
        <end position="547"/>
    </location>
</feature>
<feature type="region of interest" description="Disordered" evidence="1">
    <location>
        <begin position="261"/>
        <end position="288"/>
    </location>
</feature>
<evidence type="ECO:0000313" key="3">
    <source>
        <dbReference type="Proteomes" id="UP001602119"/>
    </source>
</evidence>
<dbReference type="RefSeq" id="WP_387346012.1">
    <property type="nucleotide sequence ID" value="NZ_JBIAXI010000024.1"/>
</dbReference>
<evidence type="ECO:0000313" key="2">
    <source>
        <dbReference type="EMBL" id="MFF4777544.1"/>
    </source>
</evidence>
<feature type="region of interest" description="Disordered" evidence="1">
    <location>
        <begin position="522"/>
        <end position="556"/>
    </location>
</feature>
<name>A0ABW6VDX3_MICFU</name>
<dbReference type="EMBL" id="JBIAXI010000024">
    <property type="protein sequence ID" value="MFF4777544.1"/>
    <property type="molecule type" value="Genomic_DNA"/>
</dbReference>
<comment type="caution">
    <text evidence="2">The sequence shown here is derived from an EMBL/GenBank/DDBJ whole genome shotgun (WGS) entry which is preliminary data.</text>
</comment>
<gene>
    <name evidence="2" type="ORF">ACFY05_32275</name>
</gene>
<evidence type="ECO:0000256" key="1">
    <source>
        <dbReference type="SAM" id="MobiDB-lite"/>
    </source>
</evidence>
<protein>
    <recommendedName>
        <fullName evidence="4">HK97 family phage prohead protease</fullName>
    </recommendedName>
</protein>
<feature type="compositionally biased region" description="Acidic residues" evidence="1">
    <location>
        <begin position="203"/>
        <end position="237"/>
    </location>
</feature>
<sequence length="581" mass="62303">MRLEFKATTTSSTEAELLTADDETGVVEAIVSVTGVVDDDGDILEPGVYAETLKRRKPKGIFGHDWAKWASRTEAIEEWLPGDPRLPAKTRDGKPWPQGAGALYVKTRYNLATDVGRNAYHDVKFFSEVAECEWSIGFRVPKGKSVRGKDGIRRIKGIDLFEYSPVLFGANSMSGTLAVKSALGGREVDGDEEEYEPIGGEADAPEPQDGDQEPEQDAGDEADQGAAQEDGEEDSEESALHSAAIDDLDPAELEEGLRHAPEDQGAGEDDLADKSGVPGVADTPEDERSVARLKRWYLTGEGAAKIRWNTPGDWERCVRIAGKHMPPERAKGFCANLHHAATGQWPGPNAHGGRKDNAAQETVESTSFPHLPGTFEELKEHVRDAAAARLGGEALVEVVGTWPDRAVITAWTSEDGQPRAKSYEVPYVVDLDPQTGEGAVRVDELVPVNLTVSVDGASESGEMLLPYPGMLEDVTSGLKALLAGEHKAGRVLSGANEKRLVAAVKEIVAVLRRSGYVLDLSPAAEDNEQEPTPETLVDSTAPSAQPGGTTGKSAAGMVEVDPALQARAYRIMADASSRRLV</sequence>
<evidence type="ECO:0008006" key="4">
    <source>
        <dbReference type="Google" id="ProtNLM"/>
    </source>
</evidence>
<feature type="region of interest" description="Disordered" evidence="1">
    <location>
        <begin position="186"/>
        <end position="241"/>
    </location>
</feature>
<dbReference type="Proteomes" id="UP001602119">
    <property type="component" value="Unassembled WGS sequence"/>
</dbReference>
<accession>A0ABW6VDX3</accession>
<keyword evidence="3" id="KW-1185">Reference proteome</keyword>
<reference evidence="2 3" key="1">
    <citation type="submission" date="2024-10" db="EMBL/GenBank/DDBJ databases">
        <title>The Natural Products Discovery Center: Release of the First 8490 Sequenced Strains for Exploring Actinobacteria Biosynthetic Diversity.</title>
        <authorList>
            <person name="Kalkreuter E."/>
            <person name="Kautsar S.A."/>
            <person name="Yang D."/>
            <person name="Bader C.D."/>
            <person name="Teijaro C.N."/>
            <person name="Fluegel L."/>
            <person name="Davis C.M."/>
            <person name="Simpson J.R."/>
            <person name="Lauterbach L."/>
            <person name="Steele A.D."/>
            <person name="Gui C."/>
            <person name="Meng S."/>
            <person name="Li G."/>
            <person name="Viehrig K."/>
            <person name="Ye F."/>
            <person name="Su P."/>
            <person name="Kiefer A.F."/>
            <person name="Nichols A."/>
            <person name="Cepeda A.J."/>
            <person name="Yan W."/>
            <person name="Fan B."/>
            <person name="Jiang Y."/>
            <person name="Adhikari A."/>
            <person name="Zheng C.-J."/>
            <person name="Schuster L."/>
            <person name="Cowan T.M."/>
            <person name="Smanski M.J."/>
            <person name="Chevrette M.G."/>
            <person name="De Carvalho L.P.S."/>
            <person name="Shen B."/>
        </authorList>
    </citation>
    <scope>NUCLEOTIDE SEQUENCE [LARGE SCALE GENOMIC DNA]</scope>
    <source>
        <strain evidence="2 3">NPDC001281</strain>
    </source>
</reference>